<comment type="caution">
    <text evidence="2">The sequence shown here is derived from an EMBL/GenBank/DDBJ whole genome shotgun (WGS) entry which is preliminary data.</text>
</comment>
<proteinExistence type="predicted"/>
<evidence type="ECO:0000313" key="3">
    <source>
        <dbReference type="Proteomes" id="UP001139648"/>
    </source>
</evidence>
<feature type="region of interest" description="Disordered" evidence="1">
    <location>
        <begin position="61"/>
        <end position="104"/>
    </location>
</feature>
<reference evidence="2" key="1">
    <citation type="submission" date="2022-06" db="EMBL/GenBank/DDBJ databases">
        <title>Sequencing the genomes of 1000 actinobacteria strains.</title>
        <authorList>
            <person name="Klenk H.-P."/>
        </authorList>
    </citation>
    <scope>NUCLEOTIDE SEQUENCE</scope>
    <source>
        <strain evidence="2">DSM 46694</strain>
    </source>
</reference>
<evidence type="ECO:0000256" key="1">
    <source>
        <dbReference type="SAM" id="MobiDB-lite"/>
    </source>
</evidence>
<accession>A0A9X2GRH8</accession>
<feature type="compositionally biased region" description="Low complexity" evidence="1">
    <location>
        <begin position="66"/>
        <end position="78"/>
    </location>
</feature>
<dbReference type="EMBL" id="JAMZEB010000002">
    <property type="protein sequence ID" value="MCP2362600.1"/>
    <property type="molecule type" value="Genomic_DNA"/>
</dbReference>
<name>A0A9X2GRH8_9ACTN</name>
<sequence>MARTRRLQPSACARPSLSKMALACFSTALRDTCRRAAMDSLVCPCAIRASTSCSRTLSRARDTVSRARLSSRRTTSGSNAVPPLATRRSASRKSPTSTTRSFSR</sequence>
<evidence type="ECO:0000313" key="2">
    <source>
        <dbReference type="EMBL" id="MCP2362600.1"/>
    </source>
</evidence>
<dbReference type="Proteomes" id="UP001139648">
    <property type="component" value="Unassembled WGS sequence"/>
</dbReference>
<gene>
    <name evidence="2" type="ORF">HD597_009620</name>
</gene>
<feature type="compositionally biased region" description="Polar residues" evidence="1">
    <location>
        <begin position="92"/>
        <end position="104"/>
    </location>
</feature>
<dbReference type="AlphaFoldDB" id="A0A9X2GRH8"/>
<protein>
    <submittedName>
        <fullName evidence="2">Uncharacterized protein</fullName>
    </submittedName>
</protein>
<organism evidence="2 3">
    <name type="scientific">Nonomuraea thailandensis</name>
    <dbReference type="NCBI Taxonomy" id="1188745"/>
    <lineage>
        <taxon>Bacteria</taxon>
        <taxon>Bacillati</taxon>
        <taxon>Actinomycetota</taxon>
        <taxon>Actinomycetes</taxon>
        <taxon>Streptosporangiales</taxon>
        <taxon>Streptosporangiaceae</taxon>
        <taxon>Nonomuraea</taxon>
    </lineage>
</organism>
<keyword evidence="3" id="KW-1185">Reference proteome</keyword>